<reference evidence="1" key="1">
    <citation type="submission" date="2019-08" db="EMBL/GenBank/DDBJ databases">
        <authorList>
            <person name="Kucharzyk K."/>
            <person name="Murdoch R.W."/>
            <person name="Higgins S."/>
            <person name="Loffler F."/>
        </authorList>
    </citation>
    <scope>NUCLEOTIDE SEQUENCE</scope>
</reference>
<accession>A0A644SNZ6</accession>
<dbReference type="EMBL" id="VSSQ01000003">
    <property type="protein sequence ID" value="MPL56316.1"/>
    <property type="molecule type" value="Genomic_DNA"/>
</dbReference>
<comment type="caution">
    <text evidence="1">The sequence shown here is derived from an EMBL/GenBank/DDBJ whole genome shotgun (WGS) entry which is preliminary data.</text>
</comment>
<sequence length="329" mass="39460">MKKTLIIISFFISIFTFAQIEKLSGKWILDKVLYKDGNNLEINSPYYSFFTKYEFRDNYLYIDIGKQKITVDSKQIKSDFRTLNYFFVDNFLVLEDIDDKEKKVFAFLRPNDFINRYPEFAPKREMRNGKNVLVCNEVFEPNFNYEDSYNDFLIRNTPQGDSKDDIDLFFKIEYILTKDNKIDYIKVLDSKTPSYDSNYISALKKAEKYYKNPFNEDLLIIQEEQFLKWRNDLTNKDEIKLYDIRRNISQYYEVNKFEEIAKEYEKLKSLNIGENRFNSFFEETFIKSGIAFLALNNNVKACECFEKAGDKTNFKVRNYLINFCDKTKN</sequence>
<dbReference type="AlphaFoldDB" id="A0A644SNZ6"/>
<evidence type="ECO:0000313" key="1">
    <source>
        <dbReference type="EMBL" id="MPL56316.1"/>
    </source>
</evidence>
<organism evidence="1">
    <name type="scientific">bioreactor metagenome</name>
    <dbReference type="NCBI Taxonomy" id="1076179"/>
    <lineage>
        <taxon>unclassified sequences</taxon>
        <taxon>metagenomes</taxon>
        <taxon>ecological metagenomes</taxon>
    </lineage>
</organism>
<proteinExistence type="predicted"/>
<gene>
    <name evidence="1" type="ORF">SDC9_01800</name>
</gene>
<protein>
    <submittedName>
        <fullName evidence="1">Uncharacterized protein</fullName>
    </submittedName>
</protein>
<name>A0A644SNZ6_9ZZZZ</name>